<dbReference type="PATRIC" id="fig|1122219.3.peg.3172"/>
<dbReference type="EMBL" id="LEKT01000072">
    <property type="protein sequence ID" value="KMO85336.1"/>
    <property type="molecule type" value="Genomic_DNA"/>
</dbReference>
<dbReference type="OrthoDB" id="425607at2"/>
<dbReference type="Proteomes" id="UP000036503">
    <property type="component" value="Unassembled WGS sequence"/>
</dbReference>
<reference evidence="2 3" key="1">
    <citation type="submission" date="2015-06" db="EMBL/GenBank/DDBJ databases">
        <title>Draft genome sequence of beer spoilage bacterium Megasphaera cerevisiae type strain 20462.</title>
        <authorList>
            <person name="Kutumbaka K."/>
            <person name="Pasmowitz J."/>
            <person name="Mategko J."/>
            <person name="Reyes D."/>
            <person name="Friedrich A."/>
            <person name="Han S."/>
            <person name="Martens-Habbena W."/>
            <person name="Neal-McKinney J."/>
            <person name="Janagama H.K."/>
            <person name="Nadala C."/>
            <person name="Samadpour M."/>
        </authorList>
    </citation>
    <scope>NUCLEOTIDE SEQUENCE [LARGE SCALE GENOMIC DNA]</scope>
    <source>
        <strain evidence="2 3">DSM 20462</strain>
    </source>
</reference>
<dbReference type="InterPro" id="IPR019267">
    <property type="entry name" value="CRISPR-assoc_Cas6_C"/>
</dbReference>
<accession>A0A0J6ZKH6</accession>
<dbReference type="Gene3D" id="3.30.70.1900">
    <property type="match status" value="1"/>
</dbReference>
<evidence type="ECO:0000313" key="3">
    <source>
        <dbReference type="Proteomes" id="UP000036503"/>
    </source>
</evidence>
<protein>
    <recommendedName>
        <fullName evidence="1">CRISPR-associated protein Cas6 C-terminal domain-containing protein</fullName>
    </recommendedName>
</protein>
<feature type="domain" description="CRISPR-associated protein Cas6 C-terminal" evidence="1">
    <location>
        <begin position="129"/>
        <end position="244"/>
    </location>
</feature>
<organism evidence="2 3">
    <name type="scientific">Megasphaera cerevisiae DSM 20462</name>
    <dbReference type="NCBI Taxonomy" id="1122219"/>
    <lineage>
        <taxon>Bacteria</taxon>
        <taxon>Bacillati</taxon>
        <taxon>Bacillota</taxon>
        <taxon>Negativicutes</taxon>
        <taxon>Veillonellales</taxon>
        <taxon>Veillonellaceae</taxon>
        <taxon>Megasphaera</taxon>
    </lineage>
</organism>
<proteinExistence type="predicted"/>
<gene>
    <name evidence="2" type="ORF">AB840_14085</name>
</gene>
<dbReference type="Pfam" id="PF10040">
    <property type="entry name" value="CRISPR_Cas6"/>
    <property type="match status" value="1"/>
</dbReference>
<evidence type="ECO:0000259" key="1">
    <source>
        <dbReference type="Pfam" id="PF10040"/>
    </source>
</evidence>
<name>A0A0J6ZKH6_9FIRM</name>
<sequence length="254" mass="29146">MLATIEVVLEFPNHEKIYPAMGSIMHGALMDSLSQETATYFHTMSLRPYSQCIRWDKESQQPIWRIGTLTDYAFTQIMEALQSVSHIYLKQKGYAIQVQRITVKKQLSYEELARSFLQAESPPSGADYEFLTVTGFKQAGRYVIWPNNQLMYQNLLNRWNTFSPHVKLEAEALAVQLDAHCRLMRYQLHSQAFPIEGRLVYGFSGSQRLTFYGYDMLKRLQGLLAIFAEFSGIGIKTALGMGAVHTHVIYKEIL</sequence>
<dbReference type="AlphaFoldDB" id="A0A0J6ZKH6"/>
<dbReference type="CDD" id="cd21141">
    <property type="entry name" value="Cas6_III-like"/>
    <property type="match status" value="1"/>
</dbReference>
<dbReference type="InParanoid" id="A0A0J6ZKH6"/>
<keyword evidence="3" id="KW-1185">Reference proteome</keyword>
<dbReference type="RefSeq" id="WP_048515481.1">
    <property type="nucleotide sequence ID" value="NZ_FUXD01000065.1"/>
</dbReference>
<comment type="caution">
    <text evidence="2">The sequence shown here is derived from an EMBL/GenBank/DDBJ whole genome shotgun (WGS) entry which is preliminary data.</text>
</comment>
<evidence type="ECO:0000313" key="2">
    <source>
        <dbReference type="EMBL" id="KMO85336.1"/>
    </source>
</evidence>